<accession>A0A7J6N796</accession>
<evidence type="ECO:0000313" key="4">
    <source>
        <dbReference type="EMBL" id="KAF4679792.1"/>
    </source>
</evidence>
<feature type="domain" description="Reverse transcriptase" evidence="3">
    <location>
        <begin position="749"/>
        <end position="991"/>
    </location>
</feature>
<dbReference type="InterPro" id="IPR000477">
    <property type="entry name" value="RT_dom"/>
</dbReference>
<evidence type="ECO:0000259" key="3">
    <source>
        <dbReference type="PROSITE" id="PS50878"/>
    </source>
</evidence>
<protein>
    <recommendedName>
        <fullName evidence="3">Reverse transcriptase domain-containing protein</fullName>
    </recommendedName>
</protein>
<keyword evidence="2" id="KW-0732">Signal</keyword>
<feature type="compositionally biased region" description="Polar residues" evidence="1">
    <location>
        <begin position="425"/>
        <end position="441"/>
    </location>
</feature>
<dbReference type="Pfam" id="PF17921">
    <property type="entry name" value="Integrase_H2C2"/>
    <property type="match status" value="1"/>
</dbReference>
<dbReference type="Pfam" id="PF00078">
    <property type="entry name" value="RVT_1"/>
    <property type="match status" value="1"/>
</dbReference>
<dbReference type="Proteomes" id="UP000541610">
    <property type="component" value="Unassembled WGS sequence"/>
</dbReference>
<organism evidence="4 5">
    <name type="scientific">Perkinsus olseni</name>
    <name type="common">Perkinsus atlanticus</name>
    <dbReference type="NCBI Taxonomy" id="32597"/>
    <lineage>
        <taxon>Eukaryota</taxon>
        <taxon>Sar</taxon>
        <taxon>Alveolata</taxon>
        <taxon>Perkinsozoa</taxon>
        <taxon>Perkinsea</taxon>
        <taxon>Perkinsida</taxon>
        <taxon>Perkinsidae</taxon>
        <taxon>Perkinsus</taxon>
    </lineage>
</organism>
<sequence length="1520" mass="168233">MRLLPTWLMVTPILAGRLDLAHVGKYVYGSQDYHITYKVDNDFRVAITFTVPGKPAYRTLPLPPHLFHAIFGLQPRIKVVTAGELVSLSFPDINYAEAHFQGQIDDETEETARQDFARATGLDARYVVYLRQEEVDALIQKTAGDNMNECLKLRHLWHACSATKSTTGTAVTQQAQSSTGYRYHARIPDVVAPSESSRGDAASIADYHFDKQSSADEATNVRSMGVISSLPLPAGGKVFSGRSDPRPVSFFLKEWLQTCKLYGLSLDNCWRFLLKCLSPSVKSELTDMLEERHLLLEGAIESRLAAAETFLRSAFDVTNDSIRYRNRLSQVKQQSNELIGDYIGRLREGVMEGKCIGLTITQDEILDKFIKGLKPNYQKAVKATYSHIRDVNELCSVLSLWESANIDSSVNAVADEAGDLEALPPTSTINATLEPTRSFSSEVRGERPPKSRGPLRCWHCSGPHLRRNCPVLRSATPPAIPPLPQPTVTTESGQRKEAAVTPSKEAEKDDAKISPQTGVSSQSKSFEKLSVVNDILALAGDSACTVKLVIRQVGEPGGYAARLPALLDTGGHGSAYMNADVFKDMVKEEILDGHLDPCGNVTFGNGDYARVLGSFSVNIEDEVKYTLVGDVEVKVIEGLSPDFIIGIETIKRSVDLKRKLIECLGDEPGMSSGLAQIGLPDESGDKLDVLHPLDVRDKCSIHQSESGFTVSCPALSGISVMPFTEPRRKRNRTREIAIHRRLCVAANEKKFRAATVKEAMVINEVVLVDKKAGSKDSSLTQSDICSMSDEQIKARFRVTLDLRRLNAMQLVPKSAPDKSGGYVWVMKSDIASTSRRSSEITQSQDGALSILRLWPPSMRKFFVKIDLSDAFSSVHLDDDLWPLFACRTIDADGIECLWVCTVLPQGWRYSPVLFTRVVGSVLEEARIICKKMGLAVRLVHFQDDILLGGEDRDSVFRAKKVVIDLFTRYGFTVALSKCESGDMVDFCGVRCFRSEVFPNVKKPALTTALIEESCTDFERFHDLELRKSWIRSWAGRFQWLSKWLSPEAKVILRRLQRLDPRSSKATSLVKELARYYLSGLACLYVLGNGEGCRVAGTAVMVDCNKDAWAAILLQLIMIKKSEIADIGPRAVGWHLALDGLAVKMCSEISLELADDEVCLLLPLSLDGGLVTDEDMLRSSTFRERKAQLLALHRFLPLCTSPVVMVGDNANTVGDRYWHTLETDHVATELDLRMVAEYHRTVDATLWVPRLSVVKLVDSMARVLPKDLASGNITETDPLHISSSLLGEDVIGEFPSETLDVLGDGDDDIAIEPFQCPRYCDLNAVREAQQTCAEVQALAKGNGFIKDDDGVVFRVQRFNALGSIVKQLVLPADVRKEMVMQAHADCHANSRQLKFLLSDWCWFPKMGNLCRSVSQACGVCQVTASKQGRELAPYGTRRPVEGMAATWQRVGVDVLHVGSGGKLLTCTCWYTAYCDFQIIPDTKAESFVRGMTLVLCAVDFQGYVTLMVNSHQGWFSLGLRV</sequence>
<dbReference type="InterPro" id="IPR043128">
    <property type="entry name" value="Rev_trsase/Diguanyl_cyclase"/>
</dbReference>
<feature type="region of interest" description="Disordered" evidence="1">
    <location>
        <begin position="471"/>
        <end position="524"/>
    </location>
</feature>
<dbReference type="PANTHER" id="PTHR37984:SF5">
    <property type="entry name" value="PROTEIN NYNRIN-LIKE"/>
    <property type="match status" value="1"/>
</dbReference>
<dbReference type="Gene3D" id="1.10.340.70">
    <property type="match status" value="1"/>
</dbReference>
<name>A0A7J6N796_PEROL</name>
<dbReference type="SUPFAM" id="SSF56672">
    <property type="entry name" value="DNA/RNA polymerases"/>
    <property type="match status" value="1"/>
</dbReference>
<dbReference type="PROSITE" id="PS50878">
    <property type="entry name" value="RT_POL"/>
    <property type="match status" value="1"/>
</dbReference>
<dbReference type="EMBL" id="JABANP010000689">
    <property type="protein sequence ID" value="KAF4679792.1"/>
    <property type="molecule type" value="Genomic_DNA"/>
</dbReference>
<feature type="region of interest" description="Disordered" evidence="1">
    <location>
        <begin position="423"/>
        <end position="453"/>
    </location>
</feature>
<dbReference type="InterPro" id="IPR050951">
    <property type="entry name" value="Retrovirus_Pol_polyprotein"/>
</dbReference>
<evidence type="ECO:0000313" key="5">
    <source>
        <dbReference type="Proteomes" id="UP000541610"/>
    </source>
</evidence>
<dbReference type="InterPro" id="IPR041588">
    <property type="entry name" value="Integrase_H2C2"/>
</dbReference>
<dbReference type="PANTHER" id="PTHR37984">
    <property type="entry name" value="PROTEIN CBG26694"/>
    <property type="match status" value="1"/>
</dbReference>
<feature type="chain" id="PRO_5029916494" description="Reverse transcriptase domain-containing protein" evidence="2">
    <location>
        <begin position="16"/>
        <end position="1520"/>
    </location>
</feature>
<feature type="compositionally biased region" description="Polar residues" evidence="1">
    <location>
        <begin position="514"/>
        <end position="524"/>
    </location>
</feature>
<dbReference type="Gene3D" id="3.30.70.270">
    <property type="match status" value="1"/>
</dbReference>
<feature type="signal peptide" evidence="2">
    <location>
        <begin position="1"/>
        <end position="15"/>
    </location>
</feature>
<comment type="caution">
    <text evidence="4">The sequence shown here is derived from an EMBL/GenBank/DDBJ whole genome shotgun (WGS) entry which is preliminary data.</text>
</comment>
<dbReference type="InterPro" id="IPR043502">
    <property type="entry name" value="DNA/RNA_pol_sf"/>
</dbReference>
<reference evidence="4 5" key="1">
    <citation type="submission" date="2020-04" db="EMBL/GenBank/DDBJ databases">
        <title>Perkinsus olseni comparative genomics.</title>
        <authorList>
            <person name="Bogema D.R."/>
        </authorList>
    </citation>
    <scope>NUCLEOTIDE SEQUENCE [LARGE SCALE GENOMIC DNA]</scope>
    <source>
        <strain evidence="4">00978-12</strain>
    </source>
</reference>
<proteinExistence type="predicted"/>
<evidence type="ECO:0000256" key="1">
    <source>
        <dbReference type="SAM" id="MobiDB-lite"/>
    </source>
</evidence>
<feature type="compositionally biased region" description="Basic and acidic residues" evidence="1">
    <location>
        <begin position="493"/>
        <end position="512"/>
    </location>
</feature>
<evidence type="ECO:0000256" key="2">
    <source>
        <dbReference type="SAM" id="SignalP"/>
    </source>
</evidence>
<gene>
    <name evidence="4" type="ORF">FOZ60_014497</name>
</gene>
<dbReference type="OrthoDB" id="9950135at2759"/>